<dbReference type="PANTHER" id="PTHR30441">
    <property type="entry name" value="DUF748 DOMAIN-CONTAINING PROTEIN"/>
    <property type="match status" value="1"/>
</dbReference>
<keyword evidence="2" id="KW-1133">Transmembrane helix</keyword>
<dbReference type="RefSeq" id="WP_121199042.1">
    <property type="nucleotide sequence ID" value="NZ_RBKU01000001.1"/>
</dbReference>
<dbReference type="InterPro" id="IPR052894">
    <property type="entry name" value="AsmA-related"/>
</dbReference>
<dbReference type="PANTHER" id="PTHR30441:SF8">
    <property type="entry name" value="DUF748 DOMAIN-CONTAINING PROTEIN"/>
    <property type="match status" value="1"/>
</dbReference>
<dbReference type="Pfam" id="PF05170">
    <property type="entry name" value="AsmA"/>
    <property type="match status" value="1"/>
</dbReference>
<reference evidence="4 5" key="1">
    <citation type="submission" date="2018-10" db="EMBL/GenBank/DDBJ databases">
        <title>Genomic Encyclopedia of Archaeal and Bacterial Type Strains, Phase II (KMG-II): from individual species to whole genera.</title>
        <authorList>
            <person name="Goeker M."/>
        </authorList>
    </citation>
    <scope>NUCLEOTIDE SEQUENCE [LARGE SCALE GENOMIC DNA]</scope>
    <source>
        <strain evidence="4 5">DSM 18602</strain>
    </source>
</reference>
<dbReference type="GO" id="GO:0090313">
    <property type="term" value="P:regulation of protein targeting to membrane"/>
    <property type="evidence" value="ECO:0007669"/>
    <property type="project" value="TreeGrafter"/>
</dbReference>
<name>A0A495J413_9SPHI</name>
<gene>
    <name evidence="4" type="ORF">BDD43_3773</name>
</gene>
<protein>
    <submittedName>
        <fullName evidence="4">AsmA-like protein</fullName>
    </submittedName>
</protein>
<evidence type="ECO:0000313" key="4">
    <source>
        <dbReference type="EMBL" id="RKR83563.1"/>
    </source>
</evidence>
<comment type="caution">
    <text evidence="4">The sequence shown here is derived from an EMBL/GenBank/DDBJ whole genome shotgun (WGS) entry which is preliminary data.</text>
</comment>
<dbReference type="InterPro" id="IPR007844">
    <property type="entry name" value="AsmA"/>
</dbReference>
<organism evidence="4 5">
    <name type="scientific">Mucilaginibacter gracilis</name>
    <dbReference type="NCBI Taxonomy" id="423350"/>
    <lineage>
        <taxon>Bacteria</taxon>
        <taxon>Pseudomonadati</taxon>
        <taxon>Bacteroidota</taxon>
        <taxon>Sphingobacteriia</taxon>
        <taxon>Sphingobacteriales</taxon>
        <taxon>Sphingobacteriaceae</taxon>
        <taxon>Mucilaginibacter</taxon>
    </lineage>
</organism>
<dbReference type="AlphaFoldDB" id="A0A495J413"/>
<evidence type="ECO:0000256" key="2">
    <source>
        <dbReference type="SAM" id="Phobius"/>
    </source>
</evidence>
<keyword evidence="2" id="KW-0472">Membrane</keyword>
<sequence>MPALLKTILKIVGSLILVIALLIVAAFAYITLRKDKFLKMVNTELNKSVDGTVIIGNMHPMFFKRFPNISLGLENVLIRDKRFNEHHHTLLDAKNFDLSVNTANLLTGTIAINHLAISNASIDLYTDSTGYSNTSLFKKGPKKTDNKSSKNESPAQIGQFSLTNVGFKVDDQRARKLFDFVINNIDGKMRYPDSGWYAAFHMDITAKSMAFSTQNGSFIKNKALEGNFTAGFNAENGKINVQTDRLAIGDDPFQISAVFETGKPAATFLFHIYCNELLWQHASALLAQNIAVKLNQFNMAKPIAVKAIISGSFSGGDPYLYITAKVKNNTVTIPGSTIDDCSFDGVFTNNYKKGKGLSDSNSVIRLIGMTGSYQHLPFKIDTGNIINLNKPIATGNFSANFPVANLNYLLGAKIAKFSKGSANINLRYKADIVDYRINKPTVAGSISFKNTDIYYLPSNLKLNNTSLTLNFEGDNLILSNIRLQTGRSIVFMNGRVNNFLNLYYNSPEKILLTWNISSPQMYLGEFLGVLGGNGASNQKTKNSGNAIDQLSNVLQKGSAKMHLEVAKLHYNKFLATNVKADLLTSPNGVAIQNVGLKTAGGSLSLNGGIKKSGARNGLNLNTTVHNVNVQEFFESFNNFGMKDFTSDNLRGTLSAKTQITGIMDNNASLIGKSINGNLNISLTNAALVNFKPLVSVGKFAFPFRDLKNIRIPKLDAKFAIKGEKIEISPMQISSSVLNMDVAGTYGLNKGTNIALDIPLRNPKGDSTITDKQELQKKRFKGIVIHLLAKTDEETGKVKISLNKHHKDTDK</sequence>
<feature type="transmembrane region" description="Helical" evidence="2">
    <location>
        <begin position="12"/>
        <end position="32"/>
    </location>
</feature>
<accession>A0A495J413</accession>
<keyword evidence="2" id="KW-0812">Transmembrane</keyword>
<feature type="domain" description="AsmA" evidence="3">
    <location>
        <begin position="1"/>
        <end position="176"/>
    </location>
</feature>
<proteinExistence type="predicted"/>
<feature type="region of interest" description="Disordered" evidence="1">
    <location>
        <begin position="136"/>
        <end position="155"/>
    </location>
</feature>
<evidence type="ECO:0000313" key="5">
    <source>
        <dbReference type="Proteomes" id="UP000268007"/>
    </source>
</evidence>
<dbReference type="EMBL" id="RBKU01000001">
    <property type="protein sequence ID" value="RKR83563.1"/>
    <property type="molecule type" value="Genomic_DNA"/>
</dbReference>
<evidence type="ECO:0000259" key="3">
    <source>
        <dbReference type="Pfam" id="PF05170"/>
    </source>
</evidence>
<dbReference type="OrthoDB" id="1489065at2"/>
<evidence type="ECO:0000256" key="1">
    <source>
        <dbReference type="SAM" id="MobiDB-lite"/>
    </source>
</evidence>
<keyword evidence="5" id="KW-1185">Reference proteome</keyword>
<dbReference type="GO" id="GO:0005886">
    <property type="term" value="C:plasma membrane"/>
    <property type="evidence" value="ECO:0007669"/>
    <property type="project" value="TreeGrafter"/>
</dbReference>
<dbReference type="Proteomes" id="UP000268007">
    <property type="component" value="Unassembled WGS sequence"/>
</dbReference>